<comment type="caution">
    <text evidence="4">The sequence shown here is derived from an EMBL/GenBank/DDBJ whole genome shotgun (WGS) entry which is preliminary data.</text>
</comment>
<keyword evidence="2" id="KW-0732">Signal</keyword>
<dbReference type="InterPro" id="IPR000866">
    <property type="entry name" value="AhpC/TSA"/>
</dbReference>
<protein>
    <submittedName>
        <fullName evidence="4">Thiol-disulfide oxidoreductase ResA</fullName>
    </submittedName>
</protein>
<gene>
    <name evidence="4" type="primary">resA_2</name>
    <name evidence="4" type="ORF">Rcae01_00687</name>
</gene>
<evidence type="ECO:0000313" key="4">
    <source>
        <dbReference type="EMBL" id="GAA5505245.1"/>
    </source>
</evidence>
<feature type="domain" description="Thioredoxin" evidence="3">
    <location>
        <begin position="612"/>
        <end position="749"/>
    </location>
</feature>
<dbReference type="InterPro" id="IPR036249">
    <property type="entry name" value="Thioredoxin-like_sf"/>
</dbReference>
<keyword evidence="1" id="KW-0676">Redox-active center</keyword>
<evidence type="ECO:0000259" key="3">
    <source>
        <dbReference type="PROSITE" id="PS51352"/>
    </source>
</evidence>
<reference evidence="4 5" key="1">
    <citation type="submission" date="2024-02" db="EMBL/GenBank/DDBJ databases">
        <title>Rhodopirellula caenicola NBRC 110016.</title>
        <authorList>
            <person name="Ichikawa N."/>
            <person name="Katano-Makiyama Y."/>
            <person name="Hidaka K."/>
        </authorList>
    </citation>
    <scope>NUCLEOTIDE SEQUENCE [LARGE SCALE GENOMIC DNA]</scope>
    <source>
        <strain evidence="4 5">NBRC 110016</strain>
    </source>
</reference>
<evidence type="ECO:0000313" key="5">
    <source>
        <dbReference type="Proteomes" id="UP001416858"/>
    </source>
</evidence>
<dbReference type="Pfam" id="PF00578">
    <property type="entry name" value="AhpC-TSA"/>
    <property type="match status" value="1"/>
</dbReference>
<name>A0ABP9VJ69_9BACT</name>
<sequence>MLNLAFRCLSLAVMLIAVPVHAANVLRFPRESVGSISICPEKSAVYGEASFNKSASNRWQVLGPAAGDVEIPEGSVVRLEISNVQANNLDWLSELPHDRITDVRTKNFSLGDDGFRQLTRFTSLRHLSVTNGGLTSEIASDLPRLSQLQYLWLGSNEQLTDDAMAAIAALPNLHSIGLDHTGVTDAGLETLSRSSSLRAIHAGFTQVTDSGIANLASLGNLRTLNLYAGDPEFRGDAPHPSITDVGLAQLKQFPNLEELDVTGSEITGSGLERLALDCPKLRRLVVSHCGLSPDELRHIGLFKQLEQFRCYGTALEDSVVKQFGALTNLRQLAGELQVSNEGIEALSALPNLEEMVISGKCDDSCMASVAAMPCLRDLTVAHTRITNAGFALLADNTKLEHVQIIGNRITTRCIDTLATMPNLRRLGLMAVKPRNGGEPAWKNLESLTPSLSELWLMGCPSLEESDFAKLAQFRDLKTLRIEGGRAITDEHVKHLKSLNKLDYLQLTSTVITDEGVIEIMALPALRRLRINCLATEEGLEALARAPSIRYVTIGSPNLTDEIVQRVHDRHPQVTTMRRTESSPPSLPLSRAKNNTDRFWRIGTEKERVKLNALEGAMAPKLTVTDWLNSDHPLDLAELQGRVVMIKFWGTWCGPCRRQMPNVRGLHEKYAERGLVIVGLHSTKAAERASEYIEANDLSWAIGLDDKGQTATEYAVPHWPSFYLVDRNGVLRIANPSMDDLEAAVVALLNE</sequence>
<proteinExistence type="predicted"/>
<dbReference type="SUPFAM" id="SSF52047">
    <property type="entry name" value="RNI-like"/>
    <property type="match status" value="1"/>
</dbReference>
<dbReference type="InterPro" id="IPR006553">
    <property type="entry name" value="Leu-rich_rpt_Cys-con_subtyp"/>
</dbReference>
<feature type="signal peptide" evidence="2">
    <location>
        <begin position="1"/>
        <end position="22"/>
    </location>
</feature>
<dbReference type="SMART" id="SM00367">
    <property type="entry name" value="LRR_CC"/>
    <property type="match status" value="7"/>
</dbReference>
<dbReference type="Proteomes" id="UP001416858">
    <property type="component" value="Unassembled WGS sequence"/>
</dbReference>
<keyword evidence="5" id="KW-1185">Reference proteome</keyword>
<dbReference type="SUPFAM" id="SSF52833">
    <property type="entry name" value="Thioredoxin-like"/>
    <property type="match status" value="1"/>
</dbReference>
<dbReference type="Gene3D" id="3.40.30.10">
    <property type="entry name" value="Glutaredoxin"/>
    <property type="match status" value="1"/>
</dbReference>
<dbReference type="PANTHER" id="PTHR13318">
    <property type="entry name" value="PARTNER OF PAIRED, ISOFORM B-RELATED"/>
    <property type="match status" value="1"/>
</dbReference>
<dbReference type="EMBL" id="BAABRO010000001">
    <property type="protein sequence ID" value="GAA5505245.1"/>
    <property type="molecule type" value="Genomic_DNA"/>
</dbReference>
<feature type="chain" id="PRO_5045434844" evidence="2">
    <location>
        <begin position="23"/>
        <end position="750"/>
    </location>
</feature>
<dbReference type="Pfam" id="PF13516">
    <property type="entry name" value="LRR_6"/>
    <property type="match status" value="2"/>
</dbReference>
<dbReference type="PROSITE" id="PS00194">
    <property type="entry name" value="THIOREDOXIN_1"/>
    <property type="match status" value="1"/>
</dbReference>
<evidence type="ECO:0000256" key="2">
    <source>
        <dbReference type="SAM" id="SignalP"/>
    </source>
</evidence>
<dbReference type="InterPro" id="IPR032675">
    <property type="entry name" value="LRR_dom_sf"/>
</dbReference>
<dbReference type="Gene3D" id="3.80.10.10">
    <property type="entry name" value="Ribonuclease Inhibitor"/>
    <property type="match status" value="3"/>
</dbReference>
<dbReference type="InterPro" id="IPR017937">
    <property type="entry name" value="Thioredoxin_CS"/>
</dbReference>
<dbReference type="SUPFAM" id="SSF52058">
    <property type="entry name" value="L domain-like"/>
    <property type="match status" value="1"/>
</dbReference>
<accession>A0ABP9VJ69</accession>
<dbReference type="InterPro" id="IPR001611">
    <property type="entry name" value="Leu-rich_rpt"/>
</dbReference>
<dbReference type="CDD" id="cd02966">
    <property type="entry name" value="TlpA_like_family"/>
    <property type="match status" value="1"/>
</dbReference>
<organism evidence="4 5">
    <name type="scientific">Novipirellula caenicola</name>
    <dbReference type="NCBI Taxonomy" id="1536901"/>
    <lineage>
        <taxon>Bacteria</taxon>
        <taxon>Pseudomonadati</taxon>
        <taxon>Planctomycetota</taxon>
        <taxon>Planctomycetia</taxon>
        <taxon>Pirellulales</taxon>
        <taxon>Pirellulaceae</taxon>
        <taxon>Novipirellula</taxon>
    </lineage>
</organism>
<dbReference type="InterPro" id="IPR013766">
    <property type="entry name" value="Thioredoxin_domain"/>
</dbReference>
<dbReference type="PROSITE" id="PS51352">
    <property type="entry name" value="THIOREDOXIN_2"/>
    <property type="match status" value="1"/>
</dbReference>
<evidence type="ECO:0000256" key="1">
    <source>
        <dbReference type="ARBA" id="ARBA00023284"/>
    </source>
</evidence>